<evidence type="ECO:0008006" key="4">
    <source>
        <dbReference type="Google" id="ProtNLM"/>
    </source>
</evidence>
<accession>A0A3D8TLW5</accession>
<dbReference type="RefSeq" id="WP_115753899.1">
    <property type="nucleotide sequence ID" value="NZ_LARY01000003.1"/>
</dbReference>
<feature type="transmembrane region" description="Helical" evidence="1">
    <location>
        <begin position="51"/>
        <end position="70"/>
    </location>
</feature>
<keyword evidence="1" id="KW-0472">Membrane</keyword>
<sequence>MVDQMLSAIFFPGLLVIMFARITYNRYIALLLMVILIAASVKLGYTKTYLLMILDALSMTVGFAVATIMLKRLKARGKHMDR</sequence>
<proteinExistence type="predicted"/>
<dbReference type="AlphaFoldDB" id="A0A3D8TLW5"/>
<organism evidence="2 3">
    <name type="scientific">Listeria kieliensis</name>
    <dbReference type="NCBI Taxonomy" id="1621700"/>
    <lineage>
        <taxon>Bacteria</taxon>
        <taxon>Bacillati</taxon>
        <taxon>Bacillota</taxon>
        <taxon>Bacilli</taxon>
        <taxon>Bacillales</taxon>
        <taxon>Listeriaceae</taxon>
        <taxon>Listeria</taxon>
    </lineage>
</organism>
<dbReference type="Proteomes" id="UP000257055">
    <property type="component" value="Unassembled WGS sequence"/>
</dbReference>
<reference evidence="3" key="1">
    <citation type="submission" date="2015-04" db="EMBL/GenBank/DDBJ databases">
        <authorList>
            <person name="Schardt J."/>
            <person name="Mueller-Herbst S."/>
            <person name="Scherer S."/>
            <person name="Huptas C."/>
        </authorList>
    </citation>
    <scope>NUCLEOTIDE SEQUENCE [LARGE SCALE GENOMIC DNA]</scope>
    <source>
        <strain evidence="3">Kiel-L1</strain>
    </source>
</reference>
<feature type="transmembrane region" description="Helical" evidence="1">
    <location>
        <begin position="27"/>
        <end position="45"/>
    </location>
</feature>
<evidence type="ECO:0000313" key="2">
    <source>
        <dbReference type="EMBL" id="RDW99512.1"/>
    </source>
</evidence>
<feature type="transmembrane region" description="Helical" evidence="1">
    <location>
        <begin position="6"/>
        <end position="22"/>
    </location>
</feature>
<keyword evidence="1" id="KW-0812">Transmembrane</keyword>
<comment type="caution">
    <text evidence="2">The sequence shown here is derived from an EMBL/GenBank/DDBJ whole genome shotgun (WGS) entry which is preliminary data.</text>
</comment>
<evidence type="ECO:0000256" key="1">
    <source>
        <dbReference type="SAM" id="Phobius"/>
    </source>
</evidence>
<name>A0A3D8TLW5_9LIST</name>
<keyword evidence="1" id="KW-1133">Transmembrane helix</keyword>
<dbReference type="EMBL" id="LARY01000003">
    <property type="protein sequence ID" value="RDW99512.1"/>
    <property type="molecule type" value="Genomic_DNA"/>
</dbReference>
<protein>
    <recommendedName>
        <fullName evidence="4">Protein CsbA</fullName>
    </recommendedName>
</protein>
<dbReference type="InterPro" id="IPR019242">
    <property type="entry name" value="DUF2198"/>
</dbReference>
<evidence type="ECO:0000313" key="3">
    <source>
        <dbReference type="Proteomes" id="UP000257055"/>
    </source>
</evidence>
<dbReference type="Pfam" id="PF09964">
    <property type="entry name" value="DUF2198"/>
    <property type="match status" value="1"/>
</dbReference>
<gene>
    <name evidence="2" type="ORF">UR08_11835</name>
</gene>
<keyword evidence="3" id="KW-1185">Reference proteome</keyword>